<feature type="compositionally biased region" description="Polar residues" evidence="1">
    <location>
        <begin position="78"/>
        <end position="89"/>
    </location>
</feature>
<evidence type="ECO:0000313" key="2">
    <source>
        <dbReference type="EMBL" id="MEQ2253198.1"/>
    </source>
</evidence>
<comment type="caution">
    <text evidence="2">The sequence shown here is derived from an EMBL/GenBank/DDBJ whole genome shotgun (WGS) entry which is preliminary data.</text>
</comment>
<keyword evidence="3" id="KW-1185">Reference proteome</keyword>
<protein>
    <submittedName>
        <fullName evidence="2">Uncharacterized protein</fullName>
    </submittedName>
</protein>
<dbReference type="Proteomes" id="UP001482620">
    <property type="component" value="Unassembled WGS sequence"/>
</dbReference>
<evidence type="ECO:0000256" key="1">
    <source>
        <dbReference type="SAM" id="MobiDB-lite"/>
    </source>
</evidence>
<accession>A0ABV0VA37</accession>
<feature type="region of interest" description="Disordered" evidence="1">
    <location>
        <begin position="68"/>
        <end position="89"/>
    </location>
</feature>
<evidence type="ECO:0000313" key="3">
    <source>
        <dbReference type="Proteomes" id="UP001482620"/>
    </source>
</evidence>
<proteinExistence type="predicted"/>
<dbReference type="EMBL" id="JAHRIQ010096967">
    <property type="protein sequence ID" value="MEQ2253198.1"/>
    <property type="molecule type" value="Genomic_DNA"/>
</dbReference>
<reference evidence="2 3" key="1">
    <citation type="submission" date="2021-06" db="EMBL/GenBank/DDBJ databases">
        <authorList>
            <person name="Palmer J.M."/>
        </authorList>
    </citation>
    <scope>NUCLEOTIDE SEQUENCE [LARGE SCALE GENOMIC DNA]</scope>
    <source>
        <strain evidence="3">if_2019</strain>
        <tissue evidence="2">Muscle</tissue>
    </source>
</reference>
<gene>
    <name evidence="2" type="ORF">ILYODFUR_029752</name>
</gene>
<name>A0ABV0VA37_9TELE</name>
<organism evidence="2 3">
    <name type="scientific">Ilyodon furcidens</name>
    <name type="common">goldbreast splitfin</name>
    <dbReference type="NCBI Taxonomy" id="33524"/>
    <lineage>
        <taxon>Eukaryota</taxon>
        <taxon>Metazoa</taxon>
        <taxon>Chordata</taxon>
        <taxon>Craniata</taxon>
        <taxon>Vertebrata</taxon>
        <taxon>Euteleostomi</taxon>
        <taxon>Actinopterygii</taxon>
        <taxon>Neopterygii</taxon>
        <taxon>Teleostei</taxon>
        <taxon>Neoteleostei</taxon>
        <taxon>Acanthomorphata</taxon>
        <taxon>Ovalentaria</taxon>
        <taxon>Atherinomorphae</taxon>
        <taxon>Cyprinodontiformes</taxon>
        <taxon>Goodeidae</taxon>
        <taxon>Ilyodon</taxon>
    </lineage>
</organism>
<sequence length="89" mass="9777">MWLQPALQVAFVAKGKPKQVSQLGRTARVWSGLLLNKDVIEDRVISSSRDFVCGLKFVEATQSSPPNMDGALCHDVTHTPNPSRVPSFN</sequence>